<gene>
    <name evidence="1" type="ORF">FHR82_000107</name>
</gene>
<protein>
    <submittedName>
        <fullName evidence="1">Uncharacterized protein</fullName>
    </submittedName>
</protein>
<accession>A0A7W7VBE1</accession>
<reference evidence="1 2" key="1">
    <citation type="submission" date="2020-08" db="EMBL/GenBank/DDBJ databases">
        <title>Genomic Encyclopedia of Type Strains, Phase III (KMG-III): the genomes of soil and plant-associated and newly described type strains.</title>
        <authorList>
            <person name="Whitman W."/>
        </authorList>
    </citation>
    <scope>NUCLEOTIDE SEQUENCE [LARGE SCALE GENOMIC DNA]</scope>
    <source>
        <strain evidence="1 2">CECT 8960</strain>
    </source>
</reference>
<name>A0A7W7VBE1_9PSEU</name>
<keyword evidence="2" id="KW-1185">Reference proteome</keyword>
<evidence type="ECO:0000313" key="1">
    <source>
        <dbReference type="EMBL" id="MBB4903897.1"/>
    </source>
</evidence>
<dbReference type="RefSeq" id="WP_184808218.1">
    <property type="nucleotide sequence ID" value="NZ_JACHJQ010000001.1"/>
</dbReference>
<dbReference type="Proteomes" id="UP000520767">
    <property type="component" value="Unassembled WGS sequence"/>
</dbReference>
<evidence type="ECO:0000313" key="2">
    <source>
        <dbReference type="Proteomes" id="UP000520767"/>
    </source>
</evidence>
<sequence length="76" mass="7927">MSEASEPSGVVGRTVCHGCRQITQYRGDDGVIRPMVLPGSGVVFAEKSPGIMVELPCPVCGDSDDPGWVPGFVPPV</sequence>
<dbReference type="AlphaFoldDB" id="A0A7W7VBE1"/>
<comment type="caution">
    <text evidence="1">The sequence shown here is derived from an EMBL/GenBank/DDBJ whole genome shotgun (WGS) entry which is preliminary data.</text>
</comment>
<organism evidence="1 2">
    <name type="scientific">Actinophytocola algeriensis</name>
    <dbReference type="NCBI Taxonomy" id="1768010"/>
    <lineage>
        <taxon>Bacteria</taxon>
        <taxon>Bacillati</taxon>
        <taxon>Actinomycetota</taxon>
        <taxon>Actinomycetes</taxon>
        <taxon>Pseudonocardiales</taxon>
        <taxon>Pseudonocardiaceae</taxon>
    </lineage>
</organism>
<proteinExistence type="predicted"/>
<dbReference type="EMBL" id="JACHJQ010000001">
    <property type="protein sequence ID" value="MBB4903897.1"/>
    <property type="molecule type" value="Genomic_DNA"/>
</dbReference>